<sequence length="95" mass="10544">MRTEDRIHSGPLHFGIERDLVVVRVQVASENYVCPGINGENAVQGTAGGSRVQKANHFRLRTRGSRLPVIVDDKQGMAIDVDFHDEDLACTLCRK</sequence>
<reference evidence="1 2" key="1">
    <citation type="submission" date="2020-07" db="EMBL/GenBank/DDBJ databases">
        <authorList>
            <person name="Feng X."/>
        </authorList>
    </citation>
    <scope>NUCLEOTIDE SEQUENCE [LARGE SCALE GENOMIC DNA]</scope>
    <source>
        <strain evidence="1 2">JCM14086</strain>
    </source>
</reference>
<accession>A0A7X1E6E1</accession>
<evidence type="ECO:0000313" key="2">
    <source>
        <dbReference type="Proteomes" id="UP000525652"/>
    </source>
</evidence>
<protein>
    <submittedName>
        <fullName evidence="1">Uncharacterized protein</fullName>
    </submittedName>
</protein>
<keyword evidence="2" id="KW-1185">Reference proteome</keyword>
<dbReference type="Proteomes" id="UP000525652">
    <property type="component" value="Unassembled WGS sequence"/>
</dbReference>
<proteinExistence type="predicted"/>
<dbReference type="EMBL" id="JACHVA010000139">
    <property type="protein sequence ID" value="MBC2604144.1"/>
    <property type="molecule type" value="Genomic_DNA"/>
</dbReference>
<evidence type="ECO:0000313" key="1">
    <source>
        <dbReference type="EMBL" id="MBC2604144.1"/>
    </source>
</evidence>
<organism evidence="1 2">
    <name type="scientific">Puniceicoccus vermicola</name>
    <dbReference type="NCBI Taxonomy" id="388746"/>
    <lineage>
        <taxon>Bacteria</taxon>
        <taxon>Pseudomonadati</taxon>
        <taxon>Verrucomicrobiota</taxon>
        <taxon>Opitutia</taxon>
        <taxon>Puniceicoccales</taxon>
        <taxon>Puniceicoccaceae</taxon>
        <taxon>Puniceicoccus</taxon>
    </lineage>
</organism>
<comment type="caution">
    <text evidence="1">The sequence shown here is derived from an EMBL/GenBank/DDBJ whole genome shotgun (WGS) entry which is preliminary data.</text>
</comment>
<gene>
    <name evidence="1" type="ORF">H5P30_20360</name>
</gene>
<dbReference type="AlphaFoldDB" id="A0A7X1E6E1"/>
<name>A0A7X1E6E1_9BACT</name>